<reference evidence="2 3" key="1">
    <citation type="journal article" date="2011" name="EMBO J.">
        <title>Structural diversity of bacterial flagellar motors.</title>
        <authorList>
            <person name="Chen S."/>
            <person name="Beeby M."/>
            <person name="Murphy G.E."/>
            <person name="Leadbetter J.R."/>
            <person name="Hendrixson D.R."/>
            <person name="Briegel A."/>
            <person name="Li Z."/>
            <person name="Shi J."/>
            <person name="Tocheva E.I."/>
            <person name="Muller A."/>
            <person name="Dobro M.J."/>
            <person name="Jensen G.J."/>
        </authorList>
    </citation>
    <scope>NUCLEOTIDE SEQUENCE [LARGE SCALE GENOMIC DNA]</scope>
    <source>
        <strain evidence="2 3">DSM 6540</strain>
    </source>
</reference>
<name>F7NEW4_9FIRM</name>
<feature type="transmembrane region" description="Helical" evidence="1">
    <location>
        <begin position="228"/>
        <end position="247"/>
    </location>
</feature>
<keyword evidence="3" id="KW-1185">Reference proteome</keyword>
<dbReference type="eggNOG" id="COG2391">
    <property type="taxonomic scope" value="Bacteria"/>
</dbReference>
<comment type="caution">
    <text evidence="2">The sequence shown here is derived from an EMBL/GenBank/DDBJ whole genome shotgun (WGS) entry which is preliminary data.</text>
</comment>
<dbReference type="Proteomes" id="UP000003240">
    <property type="component" value="Unassembled WGS sequence"/>
</dbReference>
<feature type="transmembrane region" description="Helical" evidence="1">
    <location>
        <begin position="6"/>
        <end position="22"/>
    </location>
</feature>
<dbReference type="EMBL" id="AFGF01000017">
    <property type="protein sequence ID" value="EGO65525.1"/>
    <property type="molecule type" value="Genomic_DNA"/>
</dbReference>
<dbReference type="Pfam" id="PF04143">
    <property type="entry name" value="Sulf_transp"/>
    <property type="match status" value="1"/>
</dbReference>
<dbReference type="InterPro" id="IPR007272">
    <property type="entry name" value="Sulf_transp_TsuA/YedE"/>
</dbReference>
<dbReference type="STRING" id="1009370.ALO_02906"/>
<evidence type="ECO:0000313" key="3">
    <source>
        <dbReference type="Proteomes" id="UP000003240"/>
    </source>
</evidence>
<proteinExistence type="predicted"/>
<dbReference type="RefSeq" id="WP_004092644.1">
    <property type="nucleotide sequence ID" value="NZ_AFGF01000017.1"/>
</dbReference>
<evidence type="ECO:0000313" key="2">
    <source>
        <dbReference type="EMBL" id="EGO65525.1"/>
    </source>
</evidence>
<feature type="transmembrane region" description="Helical" evidence="1">
    <location>
        <begin position="267"/>
        <end position="286"/>
    </location>
</feature>
<feature type="transmembrane region" description="Helical" evidence="1">
    <location>
        <begin position="86"/>
        <end position="109"/>
    </location>
</feature>
<keyword evidence="1" id="KW-0812">Transmembrane</keyword>
<feature type="transmembrane region" description="Helical" evidence="1">
    <location>
        <begin position="159"/>
        <end position="179"/>
    </location>
</feature>
<feature type="transmembrane region" description="Helical" evidence="1">
    <location>
        <begin position="328"/>
        <end position="347"/>
    </location>
</feature>
<dbReference type="NCBIfam" id="TIGR04112">
    <property type="entry name" value="seleno_YedE"/>
    <property type="match status" value="1"/>
</dbReference>
<evidence type="ECO:0000256" key="1">
    <source>
        <dbReference type="SAM" id="Phobius"/>
    </source>
</evidence>
<organism evidence="2 3">
    <name type="scientific">Acetonema longum DSM 6540</name>
    <dbReference type="NCBI Taxonomy" id="1009370"/>
    <lineage>
        <taxon>Bacteria</taxon>
        <taxon>Bacillati</taxon>
        <taxon>Bacillota</taxon>
        <taxon>Negativicutes</taxon>
        <taxon>Acetonemataceae</taxon>
        <taxon>Acetonema</taxon>
    </lineage>
</organism>
<dbReference type="OrthoDB" id="3190590at2"/>
<keyword evidence="1" id="KW-1133">Transmembrane helix</keyword>
<keyword evidence="1" id="KW-0472">Membrane</keyword>
<feature type="transmembrane region" description="Helical" evidence="1">
    <location>
        <begin position="191"/>
        <end position="208"/>
    </location>
</feature>
<dbReference type="InterPro" id="IPR026366">
    <property type="entry name" value="Seleno_YedE"/>
</dbReference>
<dbReference type="AlphaFoldDB" id="F7NEW4"/>
<sequence>MSGIGFILLTGIIFGLGGVLLVKAGNPGNYGYCAACHLRDIAGALGLHKAAALQYARPEVLGWVLGAFALAGTTGEFRPRGGSNPLVRFILGVVMMLGALVFLGCPLRAILRLAGGDLNGLTGLAGFVTGIGFGIYFLRRGFNLGRSQIHSGGVRFAGYIPAILAFVLAIAVAVQAPFLNFSAQGVGAQHAPFFISLAAGLAAGLVAAKSRMCLSGGFRDFFLVRDTYLLKIYGAMFIAAMLANMYFGFFKLGFTGQPLSHTMHLWNFFGLFLVGLSATLAGGCPLRQLIMAGEGNTDAMFCVLGLLVGAGIAHSFNTAGSVAGVGLNGQWAVALGIALTCGIGFVCREKLATVQKGA</sequence>
<protein>
    <submittedName>
        <fullName evidence="2">Uncharacterized protein</fullName>
    </submittedName>
</protein>
<feature type="transmembrane region" description="Helical" evidence="1">
    <location>
        <begin position="298"/>
        <end position="316"/>
    </location>
</feature>
<accession>F7NEW4</accession>
<feature type="transmembrane region" description="Helical" evidence="1">
    <location>
        <begin position="121"/>
        <end position="138"/>
    </location>
</feature>
<gene>
    <name evidence="2" type="ORF">ALO_02906</name>
</gene>